<dbReference type="InterPro" id="IPR000192">
    <property type="entry name" value="Aminotrans_V_dom"/>
</dbReference>
<feature type="domain" description="Aminotransferase class V" evidence="2">
    <location>
        <begin position="68"/>
        <end position="349"/>
    </location>
</feature>
<keyword evidence="3" id="KW-0032">Aminotransferase</keyword>
<sequence length="391" mass="42936">MHHPPAPVAADDETYWAAVRAQYTVSADFLNLENGFFGVQANPVHAAFRRYETQLNLENSWFMRMHFPARLAGVKAALAGFTGAAPGELHITRNLMESLNILIQGYPFNAGDGVLLGDHDYDSVIETLEMVAARKSLVLTRVKLPLDPDSDEQIVALYEAGITPRTRVVLVTHMLHRTGQIMPVAKIAAMARRHGIDTMVDAAHSFAHLDYRLADLGADFAGVNLHKWLGAPLGVGLLYIRKERIADIAPLFGDTSHAAGDIDKFGHVGTVPPAPILAVEDALAFHQSIGSRNKEARLRYLTQYWLTRVRALPAVRVLTPFEPARSCAIAAFAIDGIRAEQVAERLMARHRIFTVVRATEGTEGVRVTPHLYTSTSDLDLLVDAIRQMASA</sequence>
<keyword evidence="1" id="KW-0663">Pyridoxal phosphate</keyword>
<name>A0A2G8T0E8_9BURK</name>
<dbReference type="EMBL" id="PDOB01000017">
    <property type="protein sequence ID" value="PIL39501.1"/>
    <property type="molecule type" value="Genomic_DNA"/>
</dbReference>
<dbReference type="SUPFAM" id="SSF53383">
    <property type="entry name" value="PLP-dependent transferases"/>
    <property type="match status" value="1"/>
</dbReference>
<dbReference type="InterPro" id="IPR015424">
    <property type="entry name" value="PyrdxlP-dep_Trfase"/>
</dbReference>
<keyword evidence="3" id="KW-0808">Transferase</keyword>
<dbReference type="Gene3D" id="3.40.640.10">
    <property type="entry name" value="Type I PLP-dependent aspartate aminotransferase-like (Major domain)"/>
    <property type="match status" value="1"/>
</dbReference>
<evidence type="ECO:0000256" key="1">
    <source>
        <dbReference type="ARBA" id="ARBA00022898"/>
    </source>
</evidence>
<gene>
    <name evidence="3" type="ORF">CR103_12140</name>
</gene>
<dbReference type="AlphaFoldDB" id="A0A2G8T0E8"/>
<dbReference type="PANTHER" id="PTHR43092">
    <property type="entry name" value="L-CYSTEINE DESULFHYDRASE"/>
    <property type="match status" value="1"/>
</dbReference>
<keyword evidence="4" id="KW-1185">Reference proteome</keyword>
<dbReference type="OrthoDB" id="9764293at2"/>
<dbReference type="Proteomes" id="UP000228593">
    <property type="component" value="Unassembled WGS sequence"/>
</dbReference>
<dbReference type="RefSeq" id="WP_099916256.1">
    <property type="nucleotide sequence ID" value="NZ_BMHS01000015.1"/>
</dbReference>
<protein>
    <submittedName>
        <fullName evidence="3">Aminotransferase</fullName>
    </submittedName>
</protein>
<comment type="caution">
    <text evidence="3">The sequence shown here is derived from an EMBL/GenBank/DDBJ whole genome shotgun (WGS) entry which is preliminary data.</text>
</comment>
<reference evidence="3 4" key="1">
    <citation type="submission" date="2017-10" db="EMBL/GenBank/DDBJ databases">
        <title>Massilia psychrophilum sp. nov., a novel purple-pigmented bacterium isolated from Tianshan glacier, Xinjiang Municipality, China.</title>
        <authorList>
            <person name="Wang H."/>
        </authorList>
    </citation>
    <scope>NUCLEOTIDE SEQUENCE [LARGE SCALE GENOMIC DNA]</scope>
    <source>
        <strain evidence="3 4">JCM 30813</strain>
    </source>
</reference>
<dbReference type="GO" id="GO:0008483">
    <property type="term" value="F:transaminase activity"/>
    <property type="evidence" value="ECO:0007669"/>
    <property type="project" value="UniProtKB-KW"/>
</dbReference>
<accession>A0A2G8T0E8</accession>
<dbReference type="Gene3D" id="3.90.1150.10">
    <property type="entry name" value="Aspartate Aminotransferase, domain 1"/>
    <property type="match status" value="1"/>
</dbReference>
<evidence type="ECO:0000259" key="2">
    <source>
        <dbReference type="Pfam" id="PF00266"/>
    </source>
</evidence>
<evidence type="ECO:0000313" key="3">
    <source>
        <dbReference type="EMBL" id="PIL39501.1"/>
    </source>
</evidence>
<dbReference type="PANTHER" id="PTHR43092:SF6">
    <property type="entry name" value="BLR1280 PROTEIN"/>
    <property type="match status" value="1"/>
</dbReference>
<evidence type="ECO:0000313" key="4">
    <source>
        <dbReference type="Proteomes" id="UP000228593"/>
    </source>
</evidence>
<dbReference type="InterPro" id="IPR015422">
    <property type="entry name" value="PyrdxlP-dep_Trfase_small"/>
</dbReference>
<dbReference type="Pfam" id="PF00266">
    <property type="entry name" value="Aminotran_5"/>
    <property type="match status" value="1"/>
</dbReference>
<organism evidence="3 4">
    <name type="scientific">Massilia psychrophila</name>
    <dbReference type="NCBI Taxonomy" id="1603353"/>
    <lineage>
        <taxon>Bacteria</taxon>
        <taxon>Pseudomonadati</taxon>
        <taxon>Pseudomonadota</taxon>
        <taxon>Betaproteobacteria</taxon>
        <taxon>Burkholderiales</taxon>
        <taxon>Oxalobacteraceae</taxon>
        <taxon>Telluria group</taxon>
        <taxon>Massilia</taxon>
    </lineage>
</organism>
<proteinExistence type="predicted"/>
<dbReference type="InterPro" id="IPR015421">
    <property type="entry name" value="PyrdxlP-dep_Trfase_major"/>
</dbReference>